<accession>A0ABW3WVS4</accession>
<feature type="coiled-coil region" evidence="1">
    <location>
        <begin position="122"/>
        <end position="177"/>
    </location>
</feature>
<organism evidence="3 4">
    <name type="scientific">Methylobacterium marchantiae</name>
    <dbReference type="NCBI Taxonomy" id="600331"/>
    <lineage>
        <taxon>Bacteria</taxon>
        <taxon>Pseudomonadati</taxon>
        <taxon>Pseudomonadota</taxon>
        <taxon>Alphaproteobacteria</taxon>
        <taxon>Hyphomicrobiales</taxon>
        <taxon>Methylobacteriaceae</taxon>
        <taxon>Methylobacterium</taxon>
    </lineage>
</organism>
<comment type="caution">
    <text evidence="3">The sequence shown here is derived from an EMBL/GenBank/DDBJ whole genome shotgun (WGS) entry which is preliminary data.</text>
</comment>
<dbReference type="EMBL" id="JBHTND010000003">
    <property type="protein sequence ID" value="MFD1300676.1"/>
    <property type="molecule type" value="Genomic_DNA"/>
</dbReference>
<dbReference type="Proteomes" id="UP001597176">
    <property type="component" value="Unassembled WGS sequence"/>
</dbReference>
<evidence type="ECO:0000313" key="4">
    <source>
        <dbReference type="Proteomes" id="UP001597176"/>
    </source>
</evidence>
<reference evidence="4" key="1">
    <citation type="journal article" date="2019" name="Int. J. Syst. Evol. Microbiol.">
        <title>The Global Catalogue of Microorganisms (GCM) 10K type strain sequencing project: providing services to taxonomists for standard genome sequencing and annotation.</title>
        <authorList>
            <consortium name="The Broad Institute Genomics Platform"/>
            <consortium name="The Broad Institute Genome Sequencing Center for Infectious Disease"/>
            <person name="Wu L."/>
            <person name="Ma J."/>
        </authorList>
    </citation>
    <scope>NUCLEOTIDE SEQUENCE [LARGE SCALE GENOMIC DNA]</scope>
    <source>
        <strain evidence="4">CCUG 56108</strain>
    </source>
</reference>
<protein>
    <recommendedName>
        <fullName evidence="5">ATPase</fullName>
    </recommendedName>
</protein>
<evidence type="ECO:0000313" key="3">
    <source>
        <dbReference type="EMBL" id="MFD1300676.1"/>
    </source>
</evidence>
<sequence length="199" mass="22442">MSEPARHYQAQDSGGRPAPGPLRDWLAAMKAATTPQDAPSVAPRHAEPQRSASEKVAPFEKAAPSDKAEAQAPSWSPRVVSPARTEHSEDNDVSELMAENLMLKAKLKIEIDRYDQLQGLLAQELRRLRSHVEKEMVELHEVRAERDRLAELQTLFIEELDDARSRSERDAEELAQACSDRDLWMARAEALAQPLFQKR</sequence>
<gene>
    <name evidence="3" type="ORF">ACFQ4G_03630</name>
</gene>
<evidence type="ECO:0000256" key="2">
    <source>
        <dbReference type="SAM" id="MobiDB-lite"/>
    </source>
</evidence>
<name>A0ABW3WVS4_9HYPH</name>
<feature type="region of interest" description="Disordered" evidence="2">
    <location>
        <begin position="1"/>
        <end position="91"/>
    </location>
</feature>
<evidence type="ECO:0008006" key="5">
    <source>
        <dbReference type="Google" id="ProtNLM"/>
    </source>
</evidence>
<proteinExistence type="predicted"/>
<evidence type="ECO:0000256" key="1">
    <source>
        <dbReference type="SAM" id="Coils"/>
    </source>
</evidence>
<keyword evidence="1" id="KW-0175">Coiled coil</keyword>
<dbReference type="RefSeq" id="WP_238203421.1">
    <property type="nucleotide sequence ID" value="NZ_JBHTND010000003.1"/>
</dbReference>
<keyword evidence="4" id="KW-1185">Reference proteome</keyword>